<dbReference type="InterPro" id="IPR029752">
    <property type="entry name" value="D-isomer_DH_CS1"/>
</dbReference>
<name>A0A177XW56_9VIBR</name>
<dbReference type="InterPro" id="IPR000594">
    <property type="entry name" value="ThiF_NAD_FAD-bd"/>
</dbReference>
<evidence type="ECO:0000313" key="3">
    <source>
        <dbReference type="Proteomes" id="UP000078406"/>
    </source>
</evidence>
<sequence>MESKSGRYQRHELIDWFPQQAVHEAKVAVVGCGAVGNEVAKNLALLGVGHIDLYDFDTIEIHNLTKSVLFREEDVGDKKVTVARKRLIELEPNLSVNAFHGDAWELLRFAQLESYSCVLCCVDNFEARIKLNQLCLLSGTPLINTGIDSKHCQIEAYPFGKDNQNACYECSLPLSVYERVQERYSCGWLKKVAFEEKKIPTTILTSSITGSFAASLAMSFIKGDFNSNATRILQNSTTGHSSLSTLQRSDHCPCCSEVSDTPHITSSGRSILKLGGNLGDNYDALVTSSEPIIVSAECSLCGLKNNSVVFTRAADSDSSLMWCADCKAESVLVDIKDHFTIQELKENYLNKSFPGKFVQMQVHGKIVVIELRDN</sequence>
<dbReference type="GO" id="GO:0004792">
    <property type="term" value="F:thiosulfate-cyanide sulfurtransferase activity"/>
    <property type="evidence" value="ECO:0007669"/>
    <property type="project" value="TreeGrafter"/>
</dbReference>
<dbReference type="SUPFAM" id="SSF69572">
    <property type="entry name" value="Activating enzymes of the ubiquitin-like proteins"/>
    <property type="match status" value="1"/>
</dbReference>
<dbReference type="EMBL" id="LLEI02000053">
    <property type="protein sequence ID" value="OAJ92831.1"/>
    <property type="molecule type" value="Genomic_DNA"/>
</dbReference>
<dbReference type="GO" id="GO:0032446">
    <property type="term" value="P:protein modification by small protein conjugation"/>
    <property type="evidence" value="ECO:0007669"/>
    <property type="project" value="TreeGrafter"/>
</dbReference>
<dbReference type="AlphaFoldDB" id="A0A177XW56"/>
<dbReference type="GO" id="GO:0008641">
    <property type="term" value="F:ubiquitin-like modifier activating enzyme activity"/>
    <property type="evidence" value="ECO:0007669"/>
    <property type="project" value="InterPro"/>
</dbReference>
<dbReference type="GO" id="GO:0016616">
    <property type="term" value="F:oxidoreductase activity, acting on the CH-OH group of donors, NAD or NADP as acceptor"/>
    <property type="evidence" value="ECO:0007669"/>
    <property type="project" value="UniProtKB-ARBA"/>
</dbReference>
<dbReference type="Gene3D" id="3.40.50.720">
    <property type="entry name" value="NAD(P)-binding Rossmann-like Domain"/>
    <property type="match status" value="1"/>
</dbReference>
<reference evidence="2 3" key="1">
    <citation type="journal article" date="2016" name="Syst. Appl. Microbiol.">
        <title>Vibrio bivalvicida sp. nov., a novel larval pathogen for bivalve molluscs reared in a hatchery.</title>
        <authorList>
            <person name="Dubert J."/>
            <person name="Romalde J.L."/>
            <person name="Prado S."/>
            <person name="Barja J.L."/>
        </authorList>
    </citation>
    <scope>NUCLEOTIDE SEQUENCE [LARGE SCALE GENOMIC DNA]</scope>
    <source>
        <strain evidence="2 3">605</strain>
    </source>
</reference>
<dbReference type="GO" id="GO:0005737">
    <property type="term" value="C:cytoplasm"/>
    <property type="evidence" value="ECO:0007669"/>
    <property type="project" value="TreeGrafter"/>
</dbReference>
<dbReference type="InterPro" id="IPR045886">
    <property type="entry name" value="ThiF/MoeB/HesA"/>
</dbReference>
<dbReference type="Pfam" id="PF00899">
    <property type="entry name" value="ThiF"/>
    <property type="match status" value="1"/>
</dbReference>
<organism evidence="2 3">
    <name type="scientific">Vibrio bivalvicida</name>
    <dbReference type="NCBI Taxonomy" id="1276888"/>
    <lineage>
        <taxon>Bacteria</taxon>
        <taxon>Pseudomonadati</taxon>
        <taxon>Pseudomonadota</taxon>
        <taxon>Gammaproteobacteria</taxon>
        <taxon>Vibrionales</taxon>
        <taxon>Vibrionaceae</taxon>
        <taxon>Vibrio</taxon>
        <taxon>Vibrio oreintalis group</taxon>
    </lineage>
</organism>
<dbReference type="PANTHER" id="PTHR10953">
    <property type="entry name" value="UBIQUITIN-ACTIVATING ENZYME E1"/>
    <property type="match status" value="1"/>
</dbReference>
<comment type="caution">
    <text evidence="2">The sequence shown here is derived from an EMBL/GenBank/DDBJ whole genome shotgun (WGS) entry which is preliminary data.</text>
</comment>
<dbReference type="RefSeq" id="WP_054961240.1">
    <property type="nucleotide sequence ID" value="NZ_LLEI02000053.1"/>
</dbReference>
<dbReference type="GO" id="GO:0016779">
    <property type="term" value="F:nucleotidyltransferase activity"/>
    <property type="evidence" value="ECO:0007669"/>
    <property type="project" value="TreeGrafter"/>
</dbReference>
<gene>
    <name evidence="2" type="ORF">APB76_16665</name>
</gene>
<dbReference type="InterPro" id="IPR035985">
    <property type="entry name" value="Ubiquitin-activating_enz"/>
</dbReference>
<accession>A0A177XW56</accession>
<evidence type="ECO:0000259" key="1">
    <source>
        <dbReference type="Pfam" id="PF00899"/>
    </source>
</evidence>
<evidence type="ECO:0000313" key="2">
    <source>
        <dbReference type="EMBL" id="OAJ92831.1"/>
    </source>
</evidence>
<dbReference type="PANTHER" id="PTHR10953:SF102">
    <property type="entry name" value="ADENYLYLTRANSFERASE AND SULFURTRANSFERASE MOCS3"/>
    <property type="match status" value="1"/>
</dbReference>
<proteinExistence type="predicted"/>
<dbReference type="Proteomes" id="UP000078406">
    <property type="component" value="Unassembled WGS sequence"/>
</dbReference>
<dbReference type="PROSITE" id="PS00065">
    <property type="entry name" value="D_2_HYDROXYACID_DH_1"/>
    <property type="match status" value="1"/>
</dbReference>
<protein>
    <recommendedName>
        <fullName evidence="1">THIF-type NAD/FAD binding fold domain-containing protein</fullName>
    </recommendedName>
</protein>
<feature type="domain" description="THIF-type NAD/FAD binding fold" evidence="1">
    <location>
        <begin position="19"/>
        <end position="247"/>
    </location>
</feature>